<feature type="domain" description="Helicase ATP-binding" evidence="13">
    <location>
        <begin position="1"/>
        <end position="353"/>
    </location>
</feature>
<comment type="cofactor">
    <cofactor evidence="1">
        <name>[4Fe-4S] cluster</name>
        <dbReference type="ChEBI" id="CHEBI:49883"/>
    </cofactor>
</comment>
<dbReference type="GO" id="GO:0016818">
    <property type="term" value="F:hydrolase activity, acting on acid anhydrides, in phosphorus-containing anhydrides"/>
    <property type="evidence" value="ECO:0007669"/>
    <property type="project" value="InterPro"/>
</dbReference>
<dbReference type="SMART" id="SM00488">
    <property type="entry name" value="DEXDc2"/>
    <property type="match status" value="1"/>
</dbReference>
<dbReference type="InterPro" id="IPR014013">
    <property type="entry name" value="Helic_SF1/SF2_ATP-bd_DinG/Rad3"/>
</dbReference>
<dbReference type="PANTHER" id="PTHR11472:SF41">
    <property type="entry name" value="ATP-DEPENDENT DNA HELICASE DDX11-RELATED"/>
    <property type="match status" value="1"/>
</dbReference>
<dbReference type="Gene3D" id="3.40.50.300">
    <property type="entry name" value="P-loop containing nucleotide triphosphate hydrolases"/>
    <property type="match status" value="2"/>
</dbReference>
<comment type="similarity">
    <text evidence="3">Belongs to the DEAD box helicase family. DEAH subfamily. DDX11/CHL1 sub-subfamily.</text>
</comment>
<evidence type="ECO:0000256" key="4">
    <source>
        <dbReference type="ARBA" id="ARBA00022723"/>
    </source>
</evidence>
<evidence type="ECO:0000256" key="2">
    <source>
        <dbReference type="ARBA" id="ARBA00004123"/>
    </source>
</evidence>
<dbReference type="GO" id="GO:0003678">
    <property type="term" value="F:DNA helicase activity"/>
    <property type="evidence" value="ECO:0007669"/>
    <property type="project" value="InterPro"/>
</dbReference>
<keyword evidence="11" id="KW-0413">Isomerase</keyword>
<dbReference type="Pfam" id="PF06733">
    <property type="entry name" value="DEAD_2"/>
    <property type="match status" value="1"/>
</dbReference>
<accession>A0AAV9Y0J0</accession>
<keyword evidence="4" id="KW-0479">Metal-binding</keyword>
<reference evidence="14 15" key="1">
    <citation type="submission" date="2023-10" db="EMBL/GenBank/DDBJ databases">
        <title>Comparative genomics analysis reveals potential genetic determinants of host preference in Cryptosporidium xiaoi.</title>
        <authorList>
            <person name="Xiao L."/>
            <person name="Li J."/>
        </authorList>
    </citation>
    <scope>NUCLEOTIDE SEQUENCE [LARGE SCALE GENOMIC DNA]</scope>
    <source>
        <strain evidence="14 15">52996</strain>
    </source>
</reference>
<dbReference type="InterPro" id="IPR006554">
    <property type="entry name" value="Helicase-like_DEXD_c2"/>
</dbReference>
<evidence type="ECO:0000256" key="8">
    <source>
        <dbReference type="ARBA" id="ARBA00022840"/>
    </source>
</evidence>
<dbReference type="PANTHER" id="PTHR11472">
    <property type="entry name" value="DNA REPAIR DEAD HELICASE RAD3/XP-D SUBFAMILY MEMBER"/>
    <property type="match status" value="1"/>
</dbReference>
<dbReference type="InterPro" id="IPR010614">
    <property type="entry name" value="RAD3-like_helicase_DEAD"/>
</dbReference>
<dbReference type="Proteomes" id="UP001311799">
    <property type="component" value="Unassembled WGS sequence"/>
</dbReference>
<keyword evidence="12" id="KW-0539">Nucleus</keyword>
<proteinExistence type="inferred from homology"/>
<evidence type="ECO:0000256" key="5">
    <source>
        <dbReference type="ARBA" id="ARBA00022741"/>
    </source>
</evidence>
<name>A0AAV9Y0J0_9CRYT</name>
<dbReference type="GO" id="GO:0046872">
    <property type="term" value="F:metal ion binding"/>
    <property type="evidence" value="ECO:0007669"/>
    <property type="project" value="UniProtKB-KW"/>
</dbReference>
<evidence type="ECO:0000313" key="14">
    <source>
        <dbReference type="EMBL" id="KAK6590483.1"/>
    </source>
</evidence>
<dbReference type="InterPro" id="IPR027417">
    <property type="entry name" value="P-loop_NTPase"/>
</dbReference>
<dbReference type="GO" id="GO:0006139">
    <property type="term" value="P:nucleobase-containing compound metabolic process"/>
    <property type="evidence" value="ECO:0007669"/>
    <property type="project" value="InterPro"/>
</dbReference>
<dbReference type="InterPro" id="IPR013020">
    <property type="entry name" value="Rad3/Chl1-like"/>
</dbReference>
<dbReference type="SMART" id="SM00491">
    <property type="entry name" value="HELICc2"/>
    <property type="match status" value="1"/>
</dbReference>
<protein>
    <submittedName>
        <fullName evidence="14">Helicase</fullName>
    </submittedName>
</protein>
<evidence type="ECO:0000256" key="6">
    <source>
        <dbReference type="ARBA" id="ARBA00022801"/>
    </source>
</evidence>
<organism evidence="14 15">
    <name type="scientific">Cryptosporidium xiaoi</name>
    <dbReference type="NCBI Taxonomy" id="659607"/>
    <lineage>
        <taxon>Eukaryota</taxon>
        <taxon>Sar</taxon>
        <taxon>Alveolata</taxon>
        <taxon>Apicomplexa</taxon>
        <taxon>Conoidasida</taxon>
        <taxon>Coccidia</taxon>
        <taxon>Eucoccidiorida</taxon>
        <taxon>Eimeriorina</taxon>
        <taxon>Cryptosporidiidae</taxon>
        <taxon>Cryptosporidium</taxon>
    </lineage>
</organism>
<evidence type="ECO:0000313" key="15">
    <source>
        <dbReference type="Proteomes" id="UP001311799"/>
    </source>
</evidence>
<keyword evidence="15" id="KW-1185">Reference proteome</keyword>
<sequence>MNFFFPNKPYKIQEEFCKEALKLYNIEGGIGIFQSPTGTGKTLSILCSSISWLYKSFFNCDNQEINTESNRSLPPWVLNSINKQKQESSSIIVKNKKLLHEYIKNEILSSPSNKSFNDIISELEISFDDLPNNYKIFITSRTHSQLSQYIDEIKKIKKNNNNEFIDSLSIVPLASRTQLCVHNKVKKYNSSIIKDVCHSYTNQRDVNKDKCTFKEGSIILAKKCLLEPLNIEELCTLALELNACPYYATKIASQFSDIVLLPYNIVFNKVSRDSFKLKLCNKNSLLIIDEAHNLINTLESSNRVSITLESSLILFEACEKIISLDPLFLKGENLSLLKQLIRLVKSIYFGTKNLILNGKKRKINEYNTQEDSIVLNPIEFMTLNNIDSFNISKIYNFIIEKDLCKKVKGIIIRYGKEFSLKYKSSDDLQLYSNSLFALKEFLDFLIYSDKKFDIVIIEPASNNEGNDNYSITLIPINVQSRFNQVALNTKTTMLVGGTLEPISEFSPLFKDTNTDKIVNYSASYKISRDNLLFLTIPKSIDNQVINLKYEFRTCEVQLKNISQIISLLSSEIPDGICVFFSSYNFLEIFYKHLFTCEESNKHLNLIMKNKKIFREKKNQNKNILEQYKDHIMNDRCNKGAILFAVLNGTLSEGVNFSDKLCRGLIIISLPFPQNSRLLISKENYFKENICDNEEQYRKIMCMKTVNQCIGRAIRHKNDYSAIILIDSRYENLSVMKMLPNWLHDHINTYLEWDFEKNIICRIREFFRKKNSNPPP</sequence>
<dbReference type="GO" id="GO:0051536">
    <property type="term" value="F:iron-sulfur cluster binding"/>
    <property type="evidence" value="ECO:0007669"/>
    <property type="project" value="UniProtKB-KW"/>
</dbReference>
<keyword evidence="10" id="KW-0411">Iron-sulfur</keyword>
<dbReference type="SUPFAM" id="SSF52540">
    <property type="entry name" value="P-loop containing nucleoside triphosphate hydrolases"/>
    <property type="match status" value="2"/>
</dbReference>
<evidence type="ECO:0000256" key="11">
    <source>
        <dbReference type="ARBA" id="ARBA00023235"/>
    </source>
</evidence>
<evidence type="ECO:0000256" key="1">
    <source>
        <dbReference type="ARBA" id="ARBA00001966"/>
    </source>
</evidence>
<keyword evidence="5" id="KW-0547">Nucleotide-binding</keyword>
<dbReference type="InterPro" id="IPR006555">
    <property type="entry name" value="ATP-dep_Helicase_C"/>
</dbReference>
<dbReference type="GO" id="GO:0005524">
    <property type="term" value="F:ATP binding"/>
    <property type="evidence" value="ECO:0007669"/>
    <property type="project" value="UniProtKB-KW"/>
</dbReference>
<dbReference type="PROSITE" id="PS51193">
    <property type="entry name" value="HELICASE_ATP_BIND_2"/>
    <property type="match status" value="1"/>
</dbReference>
<dbReference type="Pfam" id="PF13307">
    <property type="entry name" value="Helicase_C_2"/>
    <property type="match status" value="1"/>
</dbReference>
<dbReference type="AlphaFoldDB" id="A0AAV9Y0J0"/>
<dbReference type="EMBL" id="JAWDEY010000006">
    <property type="protein sequence ID" value="KAK6590483.1"/>
    <property type="molecule type" value="Genomic_DNA"/>
</dbReference>
<evidence type="ECO:0000256" key="12">
    <source>
        <dbReference type="ARBA" id="ARBA00023242"/>
    </source>
</evidence>
<gene>
    <name evidence="14" type="ORF">RS030_152409</name>
</gene>
<keyword evidence="6" id="KW-0378">Hydrolase</keyword>
<keyword evidence="8" id="KW-0067">ATP-binding</keyword>
<dbReference type="InterPro" id="IPR014001">
    <property type="entry name" value="Helicase_ATP-bd"/>
</dbReference>
<evidence type="ECO:0000256" key="7">
    <source>
        <dbReference type="ARBA" id="ARBA00022806"/>
    </source>
</evidence>
<dbReference type="SMART" id="SM00487">
    <property type="entry name" value="DEXDc"/>
    <property type="match status" value="1"/>
</dbReference>
<evidence type="ECO:0000256" key="3">
    <source>
        <dbReference type="ARBA" id="ARBA00008435"/>
    </source>
</evidence>
<dbReference type="NCBIfam" id="TIGR00604">
    <property type="entry name" value="rad3"/>
    <property type="match status" value="1"/>
</dbReference>
<dbReference type="InterPro" id="IPR045028">
    <property type="entry name" value="DinG/Rad3-like"/>
</dbReference>
<evidence type="ECO:0000256" key="10">
    <source>
        <dbReference type="ARBA" id="ARBA00023014"/>
    </source>
</evidence>
<comment type="subcellular location">
    <subcellularLocation>
        <location evidence="2">Nucleus</location>
    </subcellularLocation>
</comment>
<evidence type="ECO:0000259" key="13">
    <source>
        <dbReference type="PROSITE" id="PS51193"/>
    </source>
</evidence>
<dbReference type="GO" id="GO:0003677">
    <property type="term" value="F:DNA binding"/>
    <property type="evidence" value="ECO:0007669"/>
    <property type="project" value="InterPro"/>
</dbReference>
<keyword evidence="9" id="KW-0408">Iron</keyword>
<dbReference type="GO" id="GO:0034085">
    <property type="term" value="P:establishment of sister chromatid cohesion"/>
    <property type="evidence" value="ECO:0007669"/>
    <property type="project" value="TreeGrafter"/>
</dbReference>
<evidence type="ECO:0000256" key="9">
    <source>
        <dbReference type="ARBA" id="ARBA00023004"/>
    </source>
</evidence>
<keyword evidence="7 14" id="KW-0347">Helicase</keyword>
<dbReference type="GO" id="GO:0005634">
    <property type="term" value="C:nucleus"/>
    <property type="evidence" value="ECO:0007669"/>
    <property type="project" value="UniProtKB-SubCell"/>
</dbReference>
<comment type="caution">
    <text evidence="14">The sequence shown here is derived from an EMBL/GenBank/DDBJ whole genome shotgun (WGS) entry which is preliminary data.</text>
</comment>